<gene>
    <name evidence="3" type="ORF">KOI35_10500</name>
</gene>
<evidence type="ECO:0000256" key="2">
    <source>
        <dbReference type="SAM" id="Phobius"/>
    </source>
</evidence>
<dbReference type="RefSeq" id="WP_215786001.1">
    <property type="nucleotide sequence ID" value="NZ_JAHKKG010000003.1"/>
</dbReference>
<keyword evidence="4" id="KW-1185">Reference proteome</keyword>
<feature type="region of interest" description="Disordered" evidence="1">
    <location>
        <begin position="65"/>
        <end position="89"/>
    </location>
</feature>
<accession>A0ABS5YME1</accession>
<dbReference type="Proteomes" id="UP001519654">
    <property type="component" value="Unassembled WGS sequence"/>
</dbReference>
<dbReference type="EMBL" id="JAHKKG010000003">
    <property type="protein sequence ID" value="MBU2663919.1"/>
    <property type="molecule type" value="Genomic_DNA"/>
</dbReference>
<keyword evidence="2" id="KW-1133">Transmembrane helix</keyword>
<keyword evidence="2" id="KW-0812">Transmembrane</keyword>
<evidence type="ECO:0000313" key="4">
    <source>
        <dbReference type="Proteomes" id="UP001519654"/>
    </source>
</evidence>
<feature type="transmembrane region" description="Helical" evidence="2">
    <location>
        <begin position="42"/>
        <end position="63"/>
    </location>
</feature>
<evidence type="ECO:0000256" key="1">
    <source>
        <dbReference type="SAM" id="MobiDB-lite"/>
    </source>
</evidence>
<organism evidence="3 4">
    <name type="scientific">Paractinoplanes bogorensis</name>
    <dbReference type="NCBI Taxonomy" id="1610840"/>
    <lineage>
        <taxon>Bacteria</taxon>
        <taxon>Bacillati</taxon>
        <taxon>Actinomycetota</taxon>
        <taxon>Actinomycetes</taxon>
        <taxon>Micromonosporales</taxon>
        <taxon>Micromonosporaceae</taxon>
        <taxon>Paractinoplanes</taxon>
    </lineage>
</organism>
<name>A0ABS5YME1_9ACTN</name>
<proteinExistence type="predicted"/>
<comment type="caution">
    <text evidence="3">The sequence shown here is derived from an EMBL/GenBank/DDBJ whole genome shotgun (WGS) entry which is preliminary data.</text>
</comment>
<evidence type="ECO:0000313" key="3">
    <source>
        <dbReference type="EMBL" id="MBU2663919.1"/>
    </source>
</evidence>
<reference evidence="3 4" key="1">
    <citation type="submission" date="2021-06" db="EMBL/GenBank/DDBJ databases">
        <title>Actinoplanes lichenicola sp. nov., and Actinoplanes ovalisporus sp. nov., isolated from lichen in Thailand.</title>
        <authorList>
            <person name="Saeng-In P."/>
            <person name="Kanchanasin P."/>
            <person name="Yuki M."/>
            <person name="Kudo T."/>
            <person name="Ohkuma M."/>
            <person name="Phongsopitanun W."/>
            <person name="Tanasupawat S."/>
        </authorList>
    </citation>
    <scope>NUCLEOTIDE SEQUENCE [LARGE SCALE GENOMIC DNA]</scope>
    <source>
        <strain evidence="3 4">NBRC 110975</strain>
    </source>
</reference>
<protein>
    <submittedName>
        <fullName evidence="3">Uncharacterized protein</fullName>
    </submittedName>
</protein>
<keyword evidence="2" id="KW-0472">Membrane</keyword>
<sequence length="407" mass="42198">MTDNDHAVRILRTLPDQPPAPSTVDVARTMTEGRRRRRMRRWAAGTATAAVTVVAAAGATVLMRETPPAPAPPVAGPSTKATPSPKAGPVVPVPTGCQVTKLPTSGVTKALTTAGDPSGRYHAGRVYPDGASVRTVIWDNGKLRPVPAMPGLDASFEDINSSGVAVGYSFDDAGEQAYVLQGTRVTRLAGGRAAAAAINDAGVIVGTLGESRSAGFPARWSSPSATPVKLPMPSGFTGGDAVAVGEDGTVVGRIYRPDTDGTGYLWLADGTARLMPMPTVDGAEATAFWPESISGDGVFGRAVRDDGEARTFASYRYRISTGKYEPLPAELGPPAIGATNGRVLGTTNDNAAVMIAGTEVVKLPKYQGLKEYVVTSLSADGKVASGYSTDTTPEEAVANRPLTWTCR</sequence>